<feature type="non-terminal residue" evidence="1">
    <location>
        <position position="31"/>
    </location>
</feature>
<evidence type="ECO:0000313" key="1">
    <source>
        <dbReference type="EMBL" id="GAI50083.1"/>
    </source>
</evidence>
<accession>X1P2K1</accession>
<organism evidence="1">
    <name type="scientific">marine sediment metagenome</name>
    <dbReference type="NCBI Taxonomy" id="412755"/>
    <lineage>
        <taxon>unclassified sequences</taxon>
        <taxon>metagenomes</taxon>
        <taxon>ecological metagenomes</taxon>
    </lineage>
</organism>
<gene>
    <name evidence="1" type="ORF">S06H3_64089</name>
</gene>
<reference evidence="1" key="1">
    <citation type="journal article" date="2014" name="Front. Microbiol.">
        <title>High frequency of phylogenetically diverse reductive dehalogenase-homologous genes in deep subseafloor sedimentary metagenomes.</title>
        <authorList>
            <person name="Kawai M."/>
            <person name="Futagami T."/>
            <person name="Toyoda A."/>
            <person name="Takaki Y."/>
            <person name="Nishi S."/>
            <person name="Hori S."/>
            <person name="Arai W."/>
            <person name="Tsubouchi T."/>
            <person name="Morono Y."/>
            <person name="Uchiyama I."/>
            <person name="Ito T."/>
            <person name="Fujiyama A."/>
            <person name="Inagaki F."/>
            <person name="Takami H."/>
        </authorList>
    </citation>
    <scope>NUCLEOTIDE SEQUENCE</scope>
    <source>
        <strain evidence="1">Expedition CK06-06</strain>
    </source>
</reference>
<proteinExistence type="predicted"/>
<name>X1P2K1_9ZZZZ</name>
<comment type="caution">
    <text evidence="1">The sequence shown here is derived from an EMBL/GenBank/DDBJ whole genome shotgun (WGS) entry which is preliminary data.</text>
</comment>
<dbReference type="AlphaFoldDB" id="X1P2K1"/>
<dbReference type="EMBL" id="BARV01042693">
    <property type="protein sequence ID" value="GAI50083.1"/>
    <property type="molecule type" value="Genomic_DNA"/>
</dbReference>
<sequence>MKEFITPLDTEVQKVLSETGYDLTHCLDFVC</sequence>
<protein>
    <submittedName>
        <fullName evidence="1">Uncharacterized protein</fullName>
    </submittedName>
</protein>